<dbReference type="PROSITE" id="PS00938">
    <property type="entry name" value="IF3"/>
    <property type="match status" value="1"/>
</dbReference>
<feature type="compositionally biased region" description="Polar residues" evidence="7">
    <location>
        <begin position="197"/>
        <end position="208"/>
    </location>
</feature>
<dbReference type="InterPro" id="IPR001288">
    <property type="entry name" value="Translation_initiation_fac_3"/>
</dbReference>
<reference evidence="12 15" key="2">
    <citation type="submission" date="2018-10" db="EMBL/GenBank/DDBJ databases">
        <title>Comamonadaceae CDC group NO-1 genome sequencing and assembly.</title>
        <authorList>
            <person name="Bernier A.-M."/>
            <person name="Bernard K."/>
        </authorList>
    </citation>
    <scope>NUCLEOTIDE SEQUENCE [LARGE SCALE GENOMIC DNA]</scope>
    <source>
        <strain evidence="12 15">NML180582</strain>
    </source>
</reference>
<evidence type="ECO:0000313" key="11">
    <source>
        <dbReference type="EMBL" id="PAT40139.1"/>
    </source>
</evidence>
<dbReference type="SUPFAM" id="SSF55200">
    <property type="entry name" value="Translation initiation factor IF3, C-terminal domain"/>
    <property type="match status" value="1"/>
</dbReference>
<keyword evidence="13" id="KW-1185">Reference proteome</keyword>
<dbReference type="GO" id="GO:0005829">
    <property type="term" value="C:cytosol"/>
    <property type="evidence" value="ECO:0007669"/>
    <property type="project" value="TreeGrafter"/>
</dbReference>
<dbReference type="OrthoDB" id="9806014at2"/>
<dbReference type="InterPro" id="IPR019813">
    <property type="entry name" value="Translation_initiation_fac3_CS"/>
</dbReference>
<dbReference type="PANTHER" id="PTHR10938:SF0">
    <property type="entry name" value="TRANSLATION INITIATION FACTOR IF-3, MITOCHONDRIAL"/>
    <property type="match status" value="1"/>
</dbReference>
<dbReference type="EMBL" id="RDQJ01000003">
    <property type="protein sequence ID" value="RMX18195.1"/>
    <property type="molecule type" value="Genomic_DNA"/>
</dbReference>
<dbReference type="InterPro" id="IPR019814">
    <property type="entry name" value="Translation_initiation_fac_3_N"/>
</dbReference>
<keyword evidence="3 4" id="KW-0648">Protein biosynthesis</keyword>
<dbReference type="HAMAP" id="MF_00080">
    <property type="entry name" value="IF_3"/>
    <property type="match status" value="1"/>
</dbReference>
<dbReference type="Proteomes" id="UP000218054">
    <property type="component" value="Unassembled WGS sequence"/>
</dbReference>
<accession>A0A2A2AR74</accession>
<evidence type="ECO:0000256" key="4">
    <source>
        <dbReference type="HAMAP-Rule" id="MF_00080"/>
    </source>
</evidence>
<evidence type="ECO:0000256" key="2">
    <source>
        <dbReference type="ARBA" id="ARBA00022540"/>
    </source>
</evidence>
<comment type="function">
    <text evidence="4 6">IF-3 binds to the 30S ribosomal subunit and shifts the equilibrium between 70S ribosomes and their 50S and 30S subunits in favor of the free subunits, thus enhancing the availability of 30S subunits on which protein synthesis initiation begins.</text>
</comment>
<dbReference type="NCBIfam" id="TIGR00168">
    <property type="entry name" value="infC"/>
    <property type="match status" value="1"/>
</dbReference>
<dbReference type="SUPFAM" id="SSF54364">
    <property type="entry name" value="Translation initiation factor IF3, N-terminal domain"/>
    <property type="match status" value="1"/>
</dbReference>
<proteinExistence type="inferred from homology"/>
<protein>
    <recommendedName>
        <fullName evidence="4 5">Translation initiation factor IF-3</fullName>
    </recommendedName>
</protein>
<organism evidence="11 14">
    <name type="scientific">Vandammella animalimorsus</name>
    <dbReference type="NCBI Taxonomy" id="2029117"/>
    <lineage>
        <taxon>Bacteria</taxon>
        <taxon>Pseudomonadati</taxon>
        <taxon>Pseudomonadota</taxon>
        <taxon>Betaproteobacteria</taxon>
        <taxon>Burkholderiales</taxon>
        <taxon>Comamonadaceae</taxon>
        <taxon>Vandammella</taxon>
    </lineage>
</organism>
<name>A0A2A2AR74_9BURK</name>
<sequence length="208" mass="23662">MRAIATEYRDRRHREERKHRLNREINAPELRVTGPDNEPIGVISLQEALRMAGELDVDLVEIAPTANPPVARLIDYGKFKYQEQKRAAEAKAKQTVIDIKEVKFRPGTDDGDYNIKLRNIRRFLEDGDKVKVTLRFRGREITHQNLGLNLLNRLREELGEAIVVEQFPKLEGRQMIMMIAPQKKKASGGGKPKATAQQPQLSSEAASD</sequence>
<comment type="subcellular location">
    <subcellularLocation>
        <location evidence="4 6">Cytoplasm</location>
    </subcellularLocation>
</comment>
<feature type="domain" description="Translation initiation factor 3 C-terminal" evidence="8">
    <location>
        <begin position="97"/>
        <end position="182"/>
    </location>
</feature>
<evidence type="ECO:0000256" key="3">
    <source>
        <dbReference type="ARBA" id="ARBA00022917"/>
    </source>
</evidence>
<dbReference type="InterPro" id="IPR019815">
    <property type="entry name" value="Translation_initiation_fac_3_C"/>
</dbReference>
<dbReference type="GO" id="GO:0043022">
    <property type="term" value="F:ribosome binding"/>
    <property type="evidence" value="ECO:0007669"/>
    <property type="project" value="UniProtKB-ARBA"/>
</dbReference>
<accession>A0A2A2AIE1</accession>
<dbReference type="PANTHER" id="PTHR10938">
    <property type="entry name" value="TRANSLATION INITIATION FACTOR IF-3"/>
    <property type="match status" value="1"/>
</dbReference>
<evidence type="ECO:0000256" key="1">
    <source>
        <dbReference type="ARBA" id="ARBA00005439"/>
    </source>
</evidence>
<dbReference type="FunFam" id="3.30.110.10:FF:000001">
    <property type="entry name" value="Translation initiation factor IF-3"/>
    <property type="match status" value="1"/>
</dbReference>
<dbReference type="Proteomes" id="UP000275180">
    <property type="component" value="Unassembled WGS sequence"/>
</dbReference>
<evidence type="ECO:0000256" key="6">
    <source>
        <dbReference type="RuleBase" id="RU000646"/>
    </source>
</evidence>
<evidence type="ECO:0000256" key="7">
    <source>
        <dbReference type="SAM" id="MobiDB-lite"/>
    </source>
</evidence>
<feature type="domain" description="Translation initiation factor 3 N-terminal" evidence="9">
    <location>
        <begin position="22"/>
        <end position="90"/>
    </location>
</feature>
<reference evidence="13 14" key="1">
    <citation type="submission" date="2017-08" db="EMBL/GenBank/DDBJ databases">
        <title>WGS of Clinical strains of the CDC Group NO-1 linked to zoonotic infections in humans.</title>
        <authorList>
            <person name="Bernier A.-M."/>
            <person name="Bernard K."/>
        </authorList>
    </citation>
    <scope>NUCLEOTIDE SEQUENCE [LARGE SCALE GENOMIC DNA]</scope>
    <source>
        <strain evidence="10 13">NML00-0135</strain>
        <strain evidence="11 14">NML79-0751</strain>
    </source>
</reference>
<evidence type="ECO:0000259" key="8">
    <source>
        <dbReference type="Pfam" id="PF00707"/>
    </source>
</evidence>
<keyword evidence="4" id="KW-0963">Cytoplasm</keyword>
<evidence type="ECO:0000259" key="9">
    <source>
        <dbReference type="Pfam" id="PF05198"/>
    </source>
</evidence>
<evidence type="ECO:0000313" key="14">
    <source>
        <dbReference type="Proteomes" id="UP000218644"/>
    </source>
</evidence>
<accession>A0A3M6RU25</accession>
<dbReference type="GO" id="GO:0032790">
    <property type="term" value="P:ribosome disassembly"/>
    <property type="evidence" value="ECO:0007669"/>
    <property type="project" value="TreeGrafter"/>
</dbReference>
<keyword evidence="2 4" id="KW-0396">Initiation factor</keyword>
<gene>
    <name evidence="4" type="primary">infC</name>
    <name evidence="11" type="ORF">CK623_07150</name>
    <name evidence="10" type="ORF">CK625_06985</name>
    <name evidence="12" type="ORF">EBQ34_03605</name>
</gene>
<dbReference type="Gene3D" id="3.10.20.80">
    <property type="entry name" value="Translation initiation factor 3 (IF-3), N-terminal domain"/>
    <property type="match status" value="1"/>
</dbReference>
<evidence type="ECO:0000313" key="15">
    <source>
        <dbReference type="Proteomes" id="UP000275180"/>
    </source>
</evidence>
<evidence type="ECO:0000313" key="12">
    <source>
        <dbReference type="EMBL" id="RMX18195.1"/>
    </source>
</evidence>
<dbReference type="Gene3D" id="3.30.110.10">
    <property type="entry name" value="Translation initiation factor 3 (IF-3), C-terminal domain"/>
    <property type="match status" value="1"/>
</dbReference>
<dbReference type="GO" id="GO:0003743">
    <property type="term" value="F:translation initiation factor activity"/>
    <property type="evidence" value="ECO:0007669"/>
    <property type="project" value="UniProtKB-UniRule"/>
</dbReference>
<dbReference type="RefSeq" id="WP_095539701.1">
    <property type="nucleotide sequence ID" value="NZ_NSJB01000003.1"/>
</dbReference>
<evidence type="ECO:0000313" key="13">
    <source>
        <dbReference type="Proteomes" id="UP000218054"/>
    </source>
</evidence>
<dbReference type="Pfam" id="PF05198">
    <property type="entry name" value="IF3_N"/>
    <property type="match status" value="1"/>
</dbReference>
<dbReference type="InterPro" id="IPR036787">
    <property type="entry name" value="T_IF-3_N_sf"/>
</dbReference>
<dbReference type="Pfam" id="PF00707">
    <property type="entry name" value="IF3_C"/>
    <property type="match status" value="1"/>
</dbReference>
<comment type="caution">
    <text evidence="11">The sequence shown here is derived from an EMBL/GenBank/DDBJ whole genome shotgun (WGS) entry which is preliminary data.</text>
</comment>
<comment type="subunit">
    <text evidence="4 6">Monomer.</text>
</comment>
<dbReference type="AlphaFoldDB" id="A0A2A2AR74"/>
<evidence type="ECO:0000313" key="10">
    <source>
        <dbReference type="EMBL" id="PAT37472.1"/>
    </source>
</evidence>
<feature type="region of interest" description="Disordered" evidence="7">
    <location>
        <begin position="181"/>
        <end position="208"/>
    </location>
</feature>
<dbReference type="EMBL" id="NSJD01000009">
    <property type="protein sequence ID" value="PAT40139.1"/>
    <property type="molecule type" value="Genomic_DNA"/>
</dbReference>
<dbReference type="GO" id="GO:0016020">
    <property type="term" value="C:membrane"/>
    <property type="evidence" value="ECO:0007669"/>
    <property type="project" value="TreeGrafter"/>
</dbReference>
<dbReference type="InterPro" id="IPR036788">
    <property type="entry name" value="T_IF-3_C_sf"/>
</dbReference>
<dbReference type="EMBL" id="NSJB01000003">
    <property type="protein sequence ID" value="PAT37472.1"/>
    <property type="molecule type" value="Genomic_DNA"/>
</dbReference>
<comment type="similarity">
    <text evidence="1 4 6">Belongs to the IF-3 family.</text>
</comment>
<dbReference type="Proteomes" id="UP000218644">
    <property type="component" value="Unassembled WGS sequence"/>
</dbReference>
<evidence type="ECO:0000256" key="5">
    <source>
        <dbReference type="NCBIfam" id="TIGR00168"/>
    </source>
</evidence>
<dbReference type="FunFam" id="3.10.20.80:FF:000001">
    <property type="entry name" value="Translation initiation factor IF-3"/>
    <property type="match status" value="1"/>
</dbReference>